<feature type="domain" description="N-acetyltransferase" evidence="2">
    <location>
        <begin position="33"/>
        <end position="202"/>
    </location>
</feature>
<sequence length="402" mass="45263">MDSREVQPNPNITASKPPAVDPVSQPTAQSPDLRLVPATPLEYVQTAYLNAEEWQGPLSMDQYLEREVILQAVDLTKAGRITGWILTSETLPANVDGSRPILACCESLLVHAYVARDGEVEKIQAHGIASVYTRPEYRGKGYAGRMMAELGKRLESWQASAGARNPFSVLYSDIGQKFYARFGWKVFPSNHIHLTPMDRAIYNSASFVFPAVEDLTMEDLKHIPTVEYLEHRLRAISKARPGTVHVAIRPDVEHFEWHFAREEYQTKVLGKSFPTVKGAIHRATGLALIWCRVYAAKESEWQLHILHTVIPPSVENSVDAQNTMAALLLRAQFEAHEWEMAAGVEVWDPLDLVVASAQRLRTEEQDKVEIISRDKEHLCSLKWAAGPADEVVWLAKEKYAWC</sequence>
<proteinExistence type="predicted"/>
<dbReference type="EMBL" id="KN846981">
    <property type="protein sequence ID" value="KIW98301.1"/>
    <property type="molecule type" value="Genomic_DNA"/>
</dbReference>
<dbReference type="PROSITE" id="PS51186">
    <property type="entry name" value="GNAT"/>
    <property type="match status" value="1"/>
</dbReference>
<dbReference type="InterPro" id="IPR000182">
    <property type="entry name" value="GNAT_dom"/>
</dbReference>
<dbReference type="VEuPathDB" id="FungiDB:Z519_01885"/>
<dbReference type="PANTHER" id="PTHR34815:SF4">
    <property type="entry name" value="N-ACETYLTRANSFERASE DOMAIN-CONTAINING PROTEIN"/>
    <property type="match status" value="1"/>
</dbReference>
<dbReference type="GO" id="GO:0016747">
    <property type="term" value="F:acyltransferase activity, transferring groups other than amino-acyl groups"/>
    <property type="evidence" value="ECO:0007669"/>
    <property type="project" value="InterPro"/>
</dbReference>
<dbReference type="Pfam" id="PF22998">
    <property type="entry name" value="GNAT_LYC1-like"/>
    <property type="match status" value="1"/>
</dbReference>
<dbReference type="Proteomes" id="UP000053789">
    <property type="component" value="Unassembled WGS sequence"/>
</dbReference>
<gene>
    <name evidence="3" type="ORF">Z519_01885</name>
</gene>
<evidence type="ECO:0000313" key="4">
    <source>
        <dbReference type="Proteomes" id="UP000053789"/>
    </source>
</evidence>
<dbReference type="OrthoDB" id="2020070at2759"/>
<evidence type="ECO:0000259" key="2">
    <source>
        <dbReference type="PROSITE" id="PS51186"/>
    </source>
</evidence>
<protein>
    <recommendedName>
        <fullName evidence="2">N-acetyltransferase domain-containing protein</fullName>
    </recommendedName>
</protein>
<dbReference type="AlphaFoldDB" id="A0A0D2F894"/>
<accession>A0A0D2F894</accession>
<dbReference type="RefSeq" id="XP_016624970.1">
    <property type="nucleotide sequence ID" value="XM_016759642.1"/>
</dbReference>
<dbReference type="GeneID" id="27694813"/>
<name>A0A0D2F894_CLAB1</name>
<evidence type="ECO:0000256" key="1">
    <source>
        <dbReference type="SAM" id="MobiDB-lite"/>
    </source>
</evidence>
<organism evidence="3 4">
    <name type="scientific">Cladophialophora bantiana (strain ATCC 10958 / CBS 173.52 / CDC B-1940 / NIH 8579)</name>
    <name type="common">Xylohypha bantiana</name>
    <dbReference type="NCBI Taxonomy" id="1442370"/>
    <lineage>
        <taxon>Eukaryota</taxon>
        <taxon>Fungi</taxon>
        <taxon>Dikarya</taxon>
        <taxon>Ascomycota</taxon>
        <taxon>Pezizomycotina</taxon>
        <taxon>Eurotiomycetes</taxon>
        <taxon>Chaetothyriomycetidae</taxon>
        <taxon>Chaetothyriales</taxon>
        <taxon>Herpotrichiellaceae</taxon>
        <taxon>Cladophialophora</taxon>
    </lineage>
</organism>
<dbReference type="CDD" id="cd04301">
    <property type="entry name" value="NAT_SF"/>
    <property type="match status" value="1"/>
</dbReference>
<dbReference type="InterPro" id="IPR055100">
    <property type="entry name" value="GNAT_LYC1-like"/>
</dbReference>
<dbReference type="Pfam" id="PF13527">
    <property type="entry name" value="Acetyltransf_9"/>
    <property type="match status" value="1"/>
</dbReference>
<reference evidence="3" key="1">
    <citation type="submission" date="2015-01" db="EMBL/GenBank/DDBJ databases">
        <title>The Genome Sequence of Cladophialophora bantiana CBS 173.52.</title>
        <authorList>
            <consortium name="The Broad Institute Genomics Platform"/>
            <person name="Cuomo C."/>
            <person name="de Hoog S."/>
            <person name="Gorbushina A."/>
            <person name="Stielow B."/>
            <person name="Teixiera M."/>
            <person name="Abouelleil A."/>
            <person name="Chapman S.B."/>
            <person name="Priest M."/>
            <person name="Young S.K."/>
            <person name="Wortman J."/>
            <person name="Nusbaum C."/>
            <person name="Birren B."/>
        </authorList>
    </citation>
    <scope>NUCLEOTIDE SEQUENCE [LARGE SCALE GENOMIC DNA]</scope>
    <source>
        <strain evidence="3">CBS 173.52</strain>
    </source>
</reference>
<dbReference type="InterPro" id="IPR016181">
    <property type="entry name" value="Acyl_CoA_acyltransferase"/>
</dbReference>
<dbReference type="PANTHER" id="PTHR34815">
    <property type="entry name" value="LYSINE ACETYLTRANSFERASE"/>
    <property type="match status" value="1"/>
</dbReference>
<dbReference type="HOGENOM" id="CLU_038171_1_0_1"/>
<keyword evidence="4" id="KW-1185">Reference proteome</keyword>
<dbReference type="Gene3D" id="3.40.630.30">
    <property type="match status" value="1"/>
</dbReference>
<evidence type="ECO:0000313" key="3">
    <source>
        <dbReference type="EMBL" id="KIW98301.1"/>
    </source>
</evidence>
<feature type="compositionally biased region" description="Polar residues" evidence="1">
    <location>
        <begin position="1"/>
        <end position="14"/>
    </location>
</feature>
<dbReference type="SUPFAM" id="SSF55729">
    <property type="entry name" value="Acyl-CoA N-acyltransferases (Nat)"/>
    <property type="match status" value="1"/>
</dbReference>
<dbReference type="InterPro" id="IPR053013">
    <property type="entry name" value="LAT"/>
</dbReference>
<feature type="region of interest" description="Disordered" evidence="1">
    <location>
        <begin position="1"/>
        <end position="31"/>
    </location>
</feature>